<sequence length="80" mass="8209">MISMCPPGTAWPYRVTTAPVRVTSGQDASKAAAIAADAFPAPITTHLPFGGGGRCYGTINAGSARPTAASKIRRNAFLAF</sequence>
<gene>
    <name evidence="1" type="ORF">EV184_110255</name>
</gene>
<protein>
    <submittedName>
        <fullName evidence="1">Uncharacterized protein</fullName>
    </submittedName>
</protein>
<dbReference type="Proteomes" id="UP000295043">
    <property type="component" value="Unassembled WGS sequence"/>
</dbReference>
<organism evidence="1 2">
    <name type="scientific">Sinorhizobium americanum</name>
    <dbReference type="NCBI Taxonomy" id="194963"/>
    <lineage>
        <taxon>Bacteria</taxon>
        <taxon>Pseudomonadati</taxon>
        <taxon>Pseudomonadota</taxon>
        <taxon>Alphaproteobacteria</taxon>
        <taxon>Hyphomicrobiales</taxon>
        <taxon>Rhizobiaceae</taxon>
        <taxon>Sinorhizobium/Ensifer group</taxon>
        <taxon>Sinorhizobium</taxon>
    </lineage>
</organism>
<proteinExistence type="predicted"/>
<evidence type="ECO:0000313" key="1">
    <source>
        <dbReference type="EMBL" id="TCN29591.1"/>
    </source>
</evidence>
<dbReference type="EMBL" id="SLVU01000010">
    <property type="protein sequence ID" value="TCN29591.1"/>
    <property type="molecule type" value="Genomic_DNA"/>
</dbReference>
<comment type="caution">
    <text evidence="1">The sequence shown here is derived from an EMBL/GenBank/DDBJ whole genome shotgun (WGS) entry which is preliminary data.</text>
</comment>
<evidence type="ECO:0000313" key="2">
    <source>
        <dbReference type="Proteomes" id="UP000295043"/>
    </source>
</evidence>
<name>A0A4R2BPX5_9HYPH</name>
<reference evidence="1 2" key="1">
    <citation type="submission" date="2019-03" db="EMBL/GenBank/DDBJ databases">
        <title>Genomic Encyclopedia of Type Strains, Phase IV (KMG-V): Genome sequencing to study the core and pangenomes of soil and plant-associated prokaryotes.</title>
        <authorList>
            <person name="Whitman W."/>
        </authorList>
    </citation>
    <scope>NUCLEOTIDE SEQUENCE [LARGE SCALE GENOMIC DNA]</scope>
    <source>
        <strain evidence="1 2">23C40</strain>
    </source>
</reference>
<accession>A0A4R2BPX5</accession>
<dbReference type="AlphaFoldDB" id="A0A4R2BPX5"/>